<dbReference type="HOGENOM" id="CLU_003027_0_0_1"/>
<feature type="transmembrane region" description="Helical" evidence="1">
    <location>
        <begin position="228"/>
        <end position="251"/>
    </location>
</feature>
<gene>
    <name evidence="2" type="ORF">GALMADRAFT_1322109</name>
</gene>
<keyword evidence="3" id="KW-1185">Reference proteome</keyword>
<feature type="transmembrane region" description="Helical" evidence="1">
    <location>
        <begin position="38"/>
        <end position="57"/>
    </location>
</feature>
<evidence type="ECO:0000313" key="2">
    <source>
        <dbReference type="EMBL" id="KDR84944.1"/>
    </source>
</evidence>
<sequence>MFPPLEALAKTGRSIEDLESNSTIAPAWRNRDSLLGGSTNFLIGFLGSSALASFYSLQGLINTVQIFALILSTIVPMGGVNVEDKWRKLFLGTIPNVLALNFAPVVVQSLLFLVLVMAVGAALLSYFYRSTIQCDRYTSVEGLQKTESKGNQWGIVIVTFLLIILYLPLSTMSLHVLVWSQELWAIPNPYTNSTVFPPVVPPLGPPTEYRDPLDFCWTTTMKQNEVNFAPVVVVLSAITFFFIAIWFPLALRSVIRRSVPKLAKFSELGRPRTSVDLDGEYHRLLNRDRNPFSFLYNGFRRGWGTYISTYLFAKLSTLAIIAVIDPDNCLFRSLSRSTIPIIRQVLLLASALCFFIAQCAFAPFLDPVNNASEWTSRLNYLSTSATALAITLNIPGKDIVDSYVLYSIYIVTYGLGFYFTCINFNWMQMVVKRLTRRIDFSIDIFSPRLDTSPSSIHTKRRIWQESITALLLTDPECKIPKEQAMVFAQARDSEFPPYLLEFTGTPGERHVENLKILREVGSVAYHRAVSLTSGPDFAWYRQLEDVIQKNYIGPDSYWKKRQDKDNRDRTSCFGNAWWIPFPPTLVVRYDDGSYAVLNDASDLDEYIAQNSSPDIQRRRHVRMSLRALEGRVIRWPYEHVRPVGSHSNWCCGRRYSAVTSVHYEYAVLNIKRQGHLKWQGLHLGSGFNIRLKYSRDVTAPGDIIGLNEDYDLTPPLARFLEINRQLIDDGLFLVEEKLSHYRRHHRKECRWKSRIMTYRFLSFIYDHPRDPDGMVQTCLDFERDSRLQEVMLNNEAVFKSAYTRLAAVSTSEAATWWYIFWDDLWRRNYDTIAGLEKYSADFSPHYRTSIAYTPLPRAALEAFLAQRGMLHKKPRWNDFFHAGFLNKLYLRLNDAVFRDSRGAILFHLGSDKREMDMEDIDIITQGQPSTLGTGGGTDHDDSWIRARPTYRWEGLLSDPPHVAGHQLRRKWLTKLGAWMGVTPLWRSGTPSNGLSLDVRVENGRYVLLSDDQDSTGSLSITSQIPRSSS</sequence>
<keyword evidence="1" id="KW-0812">Transmembrane</keyword>
<reference evidence="3" key="1">
    <citation type="journal article" date="2014" name="Proc. Natl. Acad. Sci. U.S.A.">
        <title>Extensive sampling of basidiomycete genomes demonstrates inadequacy of the white-rot/brown-rot paradigm for wood decay fungi.</title>
        <authorList>
            <person name="Riley R."/>
            <person name="Salamov A.A."/>
            <person name="Brown D.W."/>
            <person name="Nagy L.G."/>
            <person name="Floudas D."/>
            <person name="Held B.W."/>
            <person name="Levasseur A."/>
            <person name="Lombard V."/>
            <person name="Morin E."/>
            <person name="Otillar R."/>
            <person name="Lindquist E.A."/>
            <person name="Sun H."/>
            <person name="LaButti K.M."/>
            <person name="Schmutz J."/>
            <person name="Jabbour D."/>
            <person name="Luo H."/>
            <person name="Baker S.E."/>
            <person name="Pisabarro A.G."/>
            <person name="Walton J.D."/>
            <person name="Blanchette R.A."/>
            <person name="Henrissat B."/>
            <person name="Martin F."/>
            <person name="Cullen D."/>
            <person name="Hibbett D.S."/>
            <person name="Grigoriev I.V."/>
        </authorList>
    </citation>
    <scope>NUCLEOTIDE SEQUENCE [LARGE SCALE GENOMIC DNA]</scope>
    <source>
        <strain evidence="3">CBS 339.88</strain>
    </source>
</reference>
<keyword evidence="1" id="KW-1133">Transmembrane helix</keyword>
<feature type="transmembrane region" description="Helical" evidence="1">
    <location>
        <begin position="153"/>
        <end position="178"/>
    </location>
</feature>
<dbReference type="AlphaFoldDB" id="A0A067TYA4"/>
<feature type="transmembrane region" description="Helical" evidence="1">
    <location>
        <begin position="303"/>
        <end position="324"/>
    </location>
</feature>
<feature type="transmembrane region" description="Helical" evidence="1">
    <location>
        <begin position="406"/>
        <end position="427"/>
    </location>
</feature>
<name>A0A067TYA4_GALM3</name>
<organism evidence="2 3">
    <name type="scientific">Galerina marginata (strain CBS 339.88)</name>
    <dbReference type="NCBI Taxonomy" id="685588"/>
    <lineage>
        <taxon>Eukaryota</taxon>
        <taxon>Fungi</taxon>
        <taxon>Dikarya</taxon>
        <taxon>Basidiomycota</taxon>
        <taxon>Agaricomycotina</taxon>
        <taxon>Agaricomycetes</taxon>
        <taxon>Agaricomycetidae</taxon>
        <taxon>Agaricales</taxon>
        <taxon>Agaricineae</taxon>
        <taxon>Strophariaceae</taxon>
        <taxon>Galerina</taxon>
    </lineage>
</organism>
<accession>A0A067TYA4</accession>
<dbReference type="STRING" id="685588.A0A067TYA4"/>
<proteinExistence type="predicted"/>
<feature type="transmembrane region" description="Helical" evidence="1">
    <location>
        <begin position="344"/>
        <end position="365"/>
    </location>
</feature>
<evidence type="ECO:0000313" key="3">
    <source>
        <dbReference type="Proteomes" id="UP000027222"/>
    </source>
</evidence>
<protein>
    <submittedName>
        <fullName evidence="2">Uncharacterized protein</fullName>
    </submittedName>
</protein>
<keyword evidence="1" id="KW-0472">Membrane</keyword>
<feature type="transmembrane region" description="Helical" evidence="1">
    <location>
        <begin position="102"/>
        <end position="128"/>
    </location>
</feature>
<dbReference type="Proteomes" id="UP000027222">
    <property type="component" value="Unassembled WGS sequence"/>
</dbReference>
<dbReference type="OrthoDB" id="10261361at2759"/>
<dbReference type="EMBL" id="KL142367">
    <property type="protein sequence ID" value="KDR84944.1"/>
    <property type="molecule type" value="Genomic_DNA"/>
</dbReference>
<feature type="transmembrane region" description="Helical" evidence="1">
    <location>
        <begin position="64"/>
        <end position="82"/>
    </location>
</feature>
<evidence type="ECO:0000256" key="1">
    <source>
        <dbReference type="SAM" id="Phobius"/>
    </source>
</evidence>